<organism evidence="4 5">
    <name type="scientific">Camelina sativa</name>
    <name type="common">False flax</name>
    <name type="synonym">Myagrum sativum</name>
    <dbReference type="NCBI Taxonomy" id="90675"/>
    <lineage>
        <taxon>Eukaryota</taxon>
        <taxon>Viridiplantae</taxon>
        <taxon>Streptophyta</taxon>
        <taxon>Embryophyta</taxon>
        <taxon>Tracheophyta</taxon>
        <taxon>Spermatophyta</taxon>
        <taxon>Magnoliopsida</taxon>
        <taxon>eudicotyledons</taxon>
        <taxon>Gunneridae</taxon>
        <taxon>Pentapetalae</taxon>
        <taxon>rosids</taxon>
        <taxon>malvids</taxon>
        <taxon>Brassicales</taxon>
        <taxon>Brassicaceae</taxon>
        <taxon>Camelineae</taxon>
        <taxon>Camelina</taxon>
    </lineage>
</organism>
<feature type="region of interest" description="Disordered" evidence="2">
    <location>
        <begin position="86"/>
        <end position="147"/>
    </location>
</feature>
<evidence type="ECO:0000259" key="3">
    <source>
        <dbReference type="PROSITE" id="PS50030"/>
    </source>
</evidence>
<feature type="compositionally biased region" description="Polar residues" evidence="2">
    <location>
        <begin position="33"/>
        <end position="44"/>
    </location>
</feature>
<evidence type="ECO:0000313" key="5">
    <source>
        <dbReference type="RefSeq" id="XP_010473082.1"/>
    </source>
</evidence>
<reference evidence="4" key="1">
    <citation type="journal article" date="2014" name="Nat. Commun.">
        <title>The emerging biofuel crop Camelina sativa retains a highly undifferentiated hexaploid genome structure.</title>
        <authorList>
            <person name="Kagale S."/>
            <person name="Koh C."/>
            <person name="Nixon J."/>
            <person name="Bollina V."/>
            <person name="Clarke W.E."/>
            <person name="Tuteja R."/>
            <person name="Spillane C."/>
            <person name="Robinson S.J."/>
            <person name="Links M.G."/>
            <person name="Clarke C."/>
            <person name="Higgins E.E."/>
            <person name="Huebert T."/>
            <person name="Sharpe A.G."/>
            <person name="Parkin I.A."/>
        </authorList>
    </citation>
    <scope>NUCLEOTIDE SEQUENCE [LARGE SCALE GENOMIC DNA]</scope>
    <source>
        <strain evidence="4">cv. DH55</strain>
    </source>
</reference>
<accession>A0ABM0WM55</accession>
<proteinExistence type="predicted"/>
<feature type="coiled-coil region" evidence="1">
    <location>
        <begin position="230"/>
        <end position="261"/>
    </location>
</feature>
<dbReference type="InterPro" id="IPR009060">
    <property type="entry name" value="UBA-like_sf"/>
</dbReference>
<dbReference type="GeneID" id="104752591"/>
<feature type="region of interest" description="Disordered" evidence="2">
    <location>
        <begin position="272"/>
        <end position="294"/>
    </location>
</feature>
<evidence type="ECO:0000256" key="2">
    <source>
        <dbReference type="SAM" id="MobiDB-lite"/>
    </source>
</evidence>
<dbReference type="PANTHER" id="PTHR35294">
    <property type="entry name" value="UBIQUITIN-ASSOCIATED/TRANSLATION ELONGATION FACTOR EF1B PROTEIN"/>
    <property type="match status" value="1"/>
</dbReference>
<gene>
    <name evidence="5" type="primary">LOC104752591</name>
</gene>
<sequence length="655" mass="71835">MFFAEMSPATKSKSKDKKTGKEAAHKASPKQPSPSLNGNTSSMAANAYNPLLGTFQVLDSVSVASSDPPLQYGRFRSIDHEAADVNNGVESDSVSNNGSCSGDSEDHKEKFTTNLPLKQEVIPGADNDKREKVRQKNERKHQRQKERRALDLYDKCTTYLMSRKLEALTQQLVAMGLSQEHATTALMMNDGKVEESVHWYFDRGEEEIQKQIIKTPANLKIDITDELARITQMELQLNCTRQEIERAVVQAEGDLDRAVQVMKGTRYDEFSVPVKQEESGDPLTPTNGKHTVGIGYQNSDAERLETQTLPSPGLQPPRDDKSFNYTRSPSTTELVNKMLAQPMKRSELKLEWPKPQQSAALADKRWPNTGQVPSSSYSFPSSPSPSPQLASRVEARYLASGNEFKNLQQQQAANRESVMTMRQRPQVVSTNPIPTSSMSAPPTSWHPAANIEIMKSNGFIQTHNIPSARSPSPNNLNPNKIYQQLQYQNQKRFSNTNQVDPHASMARGNGGLWTRNTASSPSISAASSLGLFSAVGSAGTSGASSPVDWISGGGSVDYTSIDWSLDQGLSQNSRVNGNWSGLKSSSHTYDANMNRYCLNGSMGGRVNSSNGVSMENAGVGVVVETQQAATSQDWTSPFEGKDIFGLSRKYVPPSL</sequence>
<feature type="compositionally biased region" description="Basic and acidic residues" evidence="2">
    <location>
        <begin position="126"/>
        <end position="136"/>
    </location>
</feature>
<protein>
    <submittedName>
        <fullName evidence="5">Uncharacterized protein LOC104752591</fullName>
    </submittedName>
</protein>
<dbReference type="PANTHER" id="PTHR35294:SF1">
    <property type="entry name" value="OS05G0409000 PROTEIN"/>
    <property type="match status" value="1"/>
</dbReference>
<keyword evidence="1" id="KW-0175">Coiled coil</keyword>
<evidence type="ECO:0000313" key="4">
    <source>
        <dbReference type="Proteomes" id="UP000694864"/>
    </source>
</evidence>
<dbReference type="RefSeq" id="XP_010473082.1">
    <property type="nucleotide sequence ID" value="XM_010474780.1"/>
</dbReference>
<dbReference type="Proteomes" id="UP000694864">
    <property type="component" value="Chromosome 16"/>
</dbReference>
<dbReference type="Gene3D" id="1.10.8.10">
    <property type="entry name" value="DNA helicase RuvA subunit, C-terminal domain"/>
    <property type="match status" value="1"/>
</dbReference>
<reference evidence="5" key="2">
    <citation type="submission" date="2025-08" db="UniProtKB">
        <authorList>
            <consortium name="RefSeq"/>
        </authorList>
    </citation>
    <scope>IDENTIFICATION</scope>
    <source>
        <tissue evidence="5">Leaf</tissue>
    </source>
</reference>
<feature type="compositionally biased region" description="Polar residues" evidence="2">
    <location>
        <begin position="88"/>
        <end position="102"/>
    </location>
</feature>
<feature type="domain" description="UBA" evidence="3">
    <location>
        <begin position="163"/>
        <end position="203"/>
    </location>
</feature>
<evidence type="ECO:0000256" key="1">
    <source>
        <dbReference type="SAM" id="Coils"/>
    </source>
</evidence>
<dbReference type="SUPFAM" id="SSF46934">
    <property type="entry name" value="UBA-like"/>
    <property type="match status" value="1"/>
</dbReference>
<keyword evidence="4" id="KW-1185">Reference proteome</keyword>
<dbReference type="PROSITE" id="PS50030">
    <property type="entry name" value="UBA"/>
    <property type="match status" value="1"/>
</dbReference>
<feature type="region of interest" description="Disordered" evidence="2">
    <location>
        <begin position="352"/>
        <end position="389"/>
    </location>
</feature>
<feature type="compositionally biased region" description="Basic residues" evidence="2">
    <location>
        <begin position="137"/>
        <end position="146"/>
    </location>
</feature>
<feature type="region of interest" description="Disordered" evidence="2">
    <location>
        <begin position="307"/>
        <end position="329"/>
    </location>
</feature>
<name>A0ABM0WM55_CAMSA</name>
<dbReference type="InterPro" id="IPR015940">
    <property type="entry name" value="UBA"/>
</dbReference>
<feature type="region of interest" description="Disordered" evidence="2">
    <location>
        <begin position="1"/>
        <end position="45"/>
    </location>
</feature>